<proteinExistence type="predicted"/>
<feature type="signal peptide" evidence="1">
    <location>
        <begin position="1"/>
        <end position="18"/>
    </location>
</feature>
<accession>A0A9Q0RYA9</accession>
<organism evidence="2 3">
    <name type="scientific">Pseudolycoriella hygida</name>
    <dbReference type="NCBI Taxonomy" id="35572"/>
    <lineage>
        <taxon>Eukaryota</taxon>
        <taxon>Metazoa</taxon>
        <taxon>Ecdysozoa</taxon>
        <taxon>Arthropoda</taxon>
        <taxon>Hexapoda</taxon>
        <taxon>Insecta</taxon>
        <taxon>Pterygota</taxon>
        <taxon>Neoptera</taxon>
        <taxon>Endopterygota</taxon>
        <taxon>Diptera</taxon>
        <taxon>Nematocera</taxon>
        <taxon>Sciaroidea</taxon>
        <taxon>Sciaridae</taxon>
        <taxon>Pseudolycoriella</taxon>
    </lineage>
</organism>
<dbReference type="OrthoDB" id="7779229at2759"/>
<keyword evidence="3" id="KW-1185">Reference proteome</keyword>
<dbReference type="Proteomes" id="UP001151699">
    <property type="component" value="Chromosome C"/>
</dbReference>
<evidence type="ECO:0000313" key="3">
    <source>
        <dbReference type="Proteomes" id="UP001151699"/>
    </source>
</evidence>
<evidence type="ECO:0000313" key="2">
    <source>
        <dbReference type="EMBL" id="KAJ6636743.1"/>
    </source>
</evidence>
<comment type="caution">
    <text evidence="2">The sequence shown here is derived from an EMBL/GenBank/DDBJ whole genome shotgun (WGS) entry which is preliminary data.</text>
</comment>
<gene>
    <name evidence="2" type="ORF">Bhyg_15337</name>
</gene>
<feature type="chain" id="PRO_5040126481" description="DUF2141 domain-containing protein" evidence="1">
    <location>
        <begin position="19"/>
        <end position="131"/>
    </location>
</feature>
<dbReference type="EMBL" id="WJQU01000004">
    <property type="protein sequence ID" value="KAJ6636743.1"/>
    <property type="molecule type" value="Genomic_DNA"/>
</dbReference>
<keyword evidence="1" id="KW-0732">Signal</keyword>
<protein>
    <recommendedName>
        <fullName evidence="4">DUF2141 domain-containing protein</fullName>
    </recommendedName>
</protein>
<evidence type="ECO:0000256" key="1">
    <source>
        <dbReference type="SAM" id="SignalP"/>
    </source>
</evidence>
<sequence length="131" mass="14885">MSVKWLFVITVIASSTMASYQSNENSPIQIISIQPSTGARMLPIRRDGRYHKNINAQRDRDGRTSPIIKIVQIQRKPKQTKYQRQFQLGLDNGHGLPLHIAPGAYPVYYGIARVNGQFKGDGIRSFKLKQF</sequence>
<evidence type="ECO:0008006" key="4">
    <source>
        <dbReference type="Google" id="ProtNLM"/>
    </source>
</evidence>
<dbReference type="AlphaFoldDB" id="A0A9Q0RYA9"/>
<reference evidence="2" key="1">
    <citation type="submission" date="2022-07" db="EMBL/GenBank/DDBJ databases">
        <authorList>
            <person name="Trinca V."/>
            <person name="Uliana J.V.C."/>
            <person name="Torres T.T."/>
            <person name="Ward R.J."/>
            <person name="Monesi N."/>
        </authorList>
    </citation>
    <scope>NUCLEOTIDE SEQUENCE</scope>
    <source>
        <strain evidence="2">HSMRA1968</strain>
        <tissue evidence="2">Whole embryos</tissue>
    </source>
</reference>
<name>A0A9Q0RYA9_9DIPT</name>